<dbReference type="Proteomes" id="UP000243588">
    <property type="component" value="Unassembled WGS sequence"/>
</dbReference>
<reference evidence="3" key="1">
    <citation type="submission" date="2016-10" db="EMBL/GenBank/DDBJ databases">
        <authorList>
            <person name="Varghese N."/>
            <person name="Submissions S."/>
        </authorList>
    </citation>
    <scope>NUCLEOTIDE SEQUENCE [LARGE SCALE GENOMIC DNA]</scope>
    <source>
        <strain evidence="3">DSM 23313</strain>
    </source>
</reference>
<evidence type="ECO:0000313" key="2">
    <source>
        <dbReference type="EMBL" id="SDH76210.1"/>
    </source>
</evidence>
<keyword evidence="1" id="KW-1133">Transmembrane helix</keyword>
<gene>
    <name evidence="2" type="ORF">SAMN05421818_1142</name>
</gene>
<keyword evidence="3" id="KW-1185">Reference proteome</keyword>
<dbReference type="AlphaFoldDB" id="A0A1G8F269"/>
<name>A0A1G8F269_9FLAO</name>
<sequence length="90" mass="10469">MFYLLSNVYSPLLFYHAILNVQQEVDLAPLKLVLHISFLIALSVVLIRLLRDMLKHRQSFKNAILKRSGALFIIIITYIIIFALISFSYE</sequence>
<evidence type="ECO:0000313" key="3">
    <source>
        <dbReference type="Proteomes" id="UP000243588"/>
    </source>
</evidence>
<evidence type="ECO:0000256" key="1">
    <source>
        <dbReference type="SAM" id="Phobius"/>
    </source>
</evidence>
<dbReference type="EMBL" id="FNDQ01000014">
    <property type="protein sequence ID" value="SDH76210.1"/>
    <property type="molecule type" value="Genomic_DNA"/>
</dbReference>
<organism evidence="2 3">
    <name type="scientific">Myroides phaeus</name>
    <dbReference type="NCBI Taxonomy" id="702745"/>
    <lineage>
        <taxon>Bacteria</taxon>
        <taxon>Pseudomonadati</taxon>
        <taxon>Bacteroidota</taxon>
        <taxon>Flavobacteriia</taxon>
        <taxon>Flavobacteriales</taxon>
        <taxon>Flavobacteriaceae</taxon>
        <taxon>Myroides</taxon>
    </lineage>
</organism>
<protein>
    <submittedName>
        <fullName evidence="2">Uncharacterized protein</fullName>
    </submittedName>
</protein>
<accession>A0A1G8F269</accession>
<proteinExistence type="predicted"/>
<keyword evidence="1" id="KW-0472">Membrane</keyword>
<keyword evidence="1" id="KW-0812">Transmembrane</keyword>
<feature type="transmembrane region" description="Helical" evidence="1">
    <location>
        <begin position="32"/>
        <end position="50"/>
    </location>
</feature>
<feature type="transmembrane region" description="Helical" evidence="1">
    <location>
        <begin position="70"/>
        <end position="89"/>
    </location>
</feature>